<reference evidence="4 5" key="1">
    <citation type="submission" date="2013-02" db="EMBL/GenBank/DDBJ databases">
        <authorList>
            <person name="Fiebig A."/>
            <person name="Goeker M."/>
            <person name="Klenk H.-P.P."/>
        </authorList>
    </citation>
    <scope>NUCLEOTIDE SEQUENCE [LARGE SCALE GENOMIC DNA]</scope>
    <source>
        <strain evidence="4 5">DSM 19309</strain>
    </source>
</reference>
<accession>A0A017HPC2</accession>
<organism evidence="4 5">
    <name type="scientific">Rubellimicrobium mesophilum DSM 19309</name>
    <dbReference type="NCBI Taxonomy" id="442562"/>
    <lineage>
        <taxon>Bacteria</taxon>
        <taxon>Pseudomonadati</taxon>
        <taxon>Pseudomonadota</taxon>
        <taxon>Alphaproteobacteria</taxon>
        <taxon>Rhodobacterales</taxon>
        <taxon>Roseobacteraceae</taxon>
        <taxon>Rubellimicrobium</taxon>
    </lineage>
</organism>
<feature type="signal peptide" evidence="3">
    <location>
        <begin position="1"/>
        <end position="27"/>
    </location>
</feature>
<feature type="compositionally biased region" description="Low complexity" evidence="1">
    <location>
        <begin position="58"/>
        <end position="67"/>
    </location>
</feature>
<comment type="caution">
    <text evidence="4">The sequence shown here is derived from an EMBL/GenBank/DDBJ whole genome shotgun (WGS) entry which is preliminary data.</text>
</comment>
<evidence type="ECO:0000313" key="5">
    <source>
        <dbReference type="Proteomes" id="UP000019666"/>
    </source>
</evidence>
<evidence type="ECO:0000256" key="3">
    <source>
        <dbReference type="SAM" id="SignalP"/>
    </source>
</evidence>
<dbReference type="HOGENOM" id="CLU_1625836_0_0_5"/>
<keyword evidence="5" id="KW-1185">Reference proteome</keyword>
<dbReference type="PROSITE" id="PS51257">
    <property type="entry name" value="PROKAR_LIPOPROTEIN"/>
    <property type="match status" value="1"/>
</dbReference>
<keyword evidence="2" id="KW-0472">Membrane</keyword>
<dbReference type="Proteomes" id="UP000019666">
    <property type="component" value="Unassembled WGS sequence"/>
</dbReference>
<keyword evidence="2" id="KW-0812">Transmembrane</keyword>
<keyword evidence="2" id="KW-1133">Transmembrane helix</keyword>
<evidence type="ECO:0000256" key="1">
    <source>
        <dbReference type="SAM" id="MobiDB-lite"/>
    </source>
</evidence>
<keyword evidence="3" id="KW-0732">Signal</keyword>
<dbReference type="RefSeq" id="WP_037278167.1">
    <property type="nucleotide sequence ID" value="NZ_KK088554.1"/>
</dbReference>
<dbReference type="EMBL" id="AOSK01000057">
    <property type="protein sequence ID" value="EYD76155.1"/>
    <property type="molecule type" value="Genomic_DNA"/>
</dbReference>
<dbReference type="OrthoDB" id="7848349at2"/>
<feature type="transmembrane region" description="Helical" evidence="2">
    <location>
        <begin position="130"/>
        <end position="152"/>
    </location>
</feature>
<feature type="chain" id="PRO_5001492841" description="DUF3592 domain-containing protein" evidence="3">
    <location>
        <begin position="28"/>
        <end position="163"/>
    </location>
</feature>
<sequence length="163" mass="17292">MFIELFKRGGFVTLICGLMALGFACLAQDARTTAQALADHGQTAIATVMDKERETTRRSSGSGSRHQTQTSYTVTYLFEVDSEIQRVEVGVPEEVYDAVRVGEQAEIRYLPEEPTAVEVFPGQMASGGTAMAVVAGVLALAAVLAAGIAVILTKRARLGAQPA</sequence>
<dbReference type="AlphaFoldDB" id="A0A017HPC2"/>
<evidence type="ECO:0008006" key="6">
    <source>
        <dbReference type="Google" id="ProtNLM"/>
    </source>
</evidence>
<evidence type="ECO:0000313" key="4">
    <source>
        <dbReference type="EMBL" id="EYD76155.1"/>
    </source>
</evidence>
<gene>
    <name evidence="4" type="ORF">Rumeso_02230</name>
</gene>
<feature type="region of interest" description="Disordered" evidence="1">
    <location>
        <begin position="48"/>
        <end position="67"/>
    </location>
</feature>
<protein>
    <recommendedName>
        <fullName evidence="6">DUF3592 domain-containing protein</fullName>
    </recommendedName>
</protein>
<evidence type="ECO:0000256" key="2">
    <source>
        <dbReference type="SAM" id="Phobius"/>
    </source>
</evidence>
<name>A0A017HPC2_9RHOB</name>
<proteinExistence type="predicted"/>